<accession>A0A6J5TZE4</accession>
<keyword evidence="6 8" id="KW-0472">Membrane</keyword>
<evidence type="ECO:0000256" key="5">
    <source>
        <dbReference type="ARBA" id="ARBA00022989"/>
    </source>
</evidence>
<comment type="subcellular location">
    <subcellularLocation>
        <location evidence="1">Membrane</location>
        <topology evidence="1">Multi-pass membrane protein</topology>
    </subcellularLocation>
</comment>
<keyword evidence="3 8" id="KW-0812">Transmembrane</keyword>
<dbReference type="InterPro" id="IPR004326">
    <property type="entry name" value="Mlo"/>
</dbReference>
<keyword evidence="5 8" id="KW-1133">Transmembrane helix</keyword>
<evidence type="ECO:0000313" key="10">
    <source>
        <dbReference type="Proteomes" id="UP000507222"/>
    </source>
</evidence>
<proteinExistence type="inferred from homology"/>
<evidence type="ECO:0000256" key="6">
    <source>
        <dbReference type="ARBA" id="ARBA00023136"/>
    </source>
</evidence>
<evidence type="ECO:0000256" key="8">
    <source>
        <dbReference type="SAM" id="Phobius"/>
    </source>
</evidence>
<feature type="transmembrane region" description="Helical" evidence="8">
    <location>
        <begin position="6"/>
        <end position="32"/>
    </location>
</feature>
<dbReference type="PANTHER" id="PTHR31942">
    <property type="entry name" value="MLO-LIKE PROTEIN 1"/>
    <property type="match status" value="1"/>
</dbReference>
<sequence length="83" mass="9372">MGKVKYIIPRIVIGVFIQVLCSYSTLPLYAIVTQMGSNFKKAIFDEDIRLGLVGWAKKAKRRRQAWMAPALALVLTWSSARES</sequence>
<comment type="similarity">
    <text evidence="2">Belongs to the MLO family.</text>
</comment>
<evidence type="ECO:0000313" key="9">
    <source>
        <dbReference type="EMBL" id="CAB4269296.1"/>
    </source>
</evidence>
<organism evidence="9 10">
    <name type="scientific">Prunus armeniaca</name>
    <name type="common">Apricot</name>
    <name type="synonym">Armeniaca vulgaris</name>
    <dbReference type="NCBI Taxonomy" id="36596"/>
    <lineage>
        <taxon>Eukaryota</taxon>
        <taxon>Viridiplantae</taxon>
        <taxon>Streptophyta</taxon>
        <taxon>Embryophyta</taxon>
        <taxon>Tracheophyta</taxon>
        <taxon>Spermatophyta</taxon>
        <taxon>Magnoliopsida</taxon>
        <taxon>eudicotyledons</taxon>
        <taxon>Gunneridae</taxon>
        <taxon>Pentapetalae</taxon>
        <taxon>rosids</taxon>
        <taxon>fabids</taxon>
        <taxon>Rosales</taxon>
        <taxon>Rosaceae</taxon>
        <taxon>Amygdaloideae</taxon>
        <taxon>Amygdaleae</taxon>
        <taxon>Prunus</taxon>
    </lineage>
</organism>
<protein>
    <submittedName>
        <fullName evidence="9">Uncharacterized protein</fullName>
    </submittedName>
</protein>
<dbReference type="PANTHER" id="PTHR31942:SF52">
    <property type="entry name" value="MLO-LIKE PROTEIN 1"/>
    <property type="match status" value="1"/>
</dbReference>
<name>A0A6J5TZE4_PRUAR</name>
<evidence type="ECO:0000256" key="2">
    <source>
        <dbReference type="ARBA" id="ARBA00006574"/>
    </source>
</evidence>
<dbReference type="AlphaFoldDB" id="A0A6J5TZE4"/>
<keyword evidence="4" id="KW-0611">Plant defense</keyword>
<dbReference type="GO" id="GO:0016020">
    <property type="term" value="C:membrane"/>
    <property type="evidence" value="ECO:0007669"/>
    <property type="project" value="UniProtKB-SubCell"/>
</dbReference>
<evidence type="ECO:0000256" key="4">
    <source>
        <dbReference type="ARBA" id="ARBA00022821"/>
    </source>
</evidence>
<reference evidence="9 10" key="1">
    <citation type="submission" date="2020-05" db="EMBL/GenBank/DDBJ databases">
        <authorList>
            <person name="Campoy J."/>
            <person name="Schneeberger K."/>
            <person name="Spophaly S."/>
        </authorList>
    </citation>
    <scope>NUCLEOTIDE SEQUENCE [LARGE SCALE GENOMIC DNA]</scope>
    <source>
        <strain evidence="9">PruArmRojPasFocal</strain>
    </source>
</reference>
<dbReference type="GO" id="GO:0006952">
    <property type="term" value="P:defense response"/>
    <property type="evidence" value="ECO:0007669"/>
    <property type="project" value="UniProtKB-KW"/>
</dbReference>
<gene>
    <name evidence="9" type="ORF">CURHAP_LOCUS14754</name>
</gene>
<evidence type="ECO:0000256" key="7">
    <source>
        <dbReference type="ARBA" id="ARBA00023265"/>
    </source>
</evidence>
<evidence type="ECO:0000256" key="3">
    <source>
        <dbReference type="ARBA" id="ARBA00022692"/>
    </source>
</evidence>
<dbReference type="Pfam" id="PF03094">
    <property type="entry name" value="Mlo"/>
    <property type="match status" value="1"/>
</dbReference>
<keyword evidence="7" id="KW-0568">Pathogenesis-related protein</keyword>
<dbReference type="Proteomes" id="UP000507222">
    <property type="component" value="Unassembled WGS sequence"/>
</dbReference>
<dbReference type="EMBL" id="CAEKDK010000002">
    <property type="protein sequence ID" value="CAB4269296.1"/>
    <property type="molecule type" value="Genomic_DNA"/>
</dbReference>
<evidence type="ECO:0000256" key="1">
    <source>
        <dbReference type="ARBA" id="ARBA00004141"/>
    </source>
</evidence>